<keyword evidence="1" id="KW-0963">Cytoplasm</keyword>
<dbReference type="EMBL" id="VSSQ01017226">
    <property type="protein sequence ID" value="MPM59306.1"/>
    <property type="molecule type" value="Genomic_DNA"/>
</dbReference>
<dbReference type="GO" id="GO:0003723">
    <property type="term" value="F:RNA binding"/>
    <property type="evidence" value="ECO:0007669"/>
    <property type="project" value="InterPro"/>
</dbReference>
<dbReference type="PIRSF" id="PIRSF029256">
    <property type="entry name" value="SpoU_TrmH_prd"/>
    <property type="match status" value="1"/>
</dbReference>
<evidence type="ECO:0000256" key="5">
    <source>
        <dbReference type="ARBA" id="ARBA00022694"/>
    </source>
</evidence>
<accession>A0A645B2L0</accession>
<sequence>MKPFHIVLVAPEIPQNTGTIGRLCVATDTKLHLVKPLGFSLDEKHLKRAGMDYWPHLDLAVYEDWDGFLAANPGAHLLFFSTKGGRSFWDAAYPESCYLVFGSESHGLPPEFYERYRESLAVIPMEGKFHRSLNLANAASIVLYEALRQAR</sequence>
<feature type="domain" description="tRNA/rRNA methyltransferase SpoU type" evidence="6">
    <location>
        <begin position="4"/>
        <end position="144"/>
    </location>
</feature>
<dbReference type="InterPro" id="IPR029026">
    <property type="entry name" value="tRNA_m1G_MTases_N"/>
</dbReference>
<evidence type="ECO:0000256" key="3">
    <source>
        <dbReference type="ARBA" id="ARBA00022679"/>
    </source>
</evidence>
<evidence type="ECO:0000256" key="1">
    <source>
        <dbReference type="ARBA" id="ARBA00022490"/>
    </source>
</evidence>
<keyword evidence="2 7" id="KW-0489">Methyltransferase</keyword>
<comment type="caution">
    <text evidence="7">The sequence shown here is derived from an EMBL/GenBank/DDBJ whole genome shotgun (WGS) entry which is preliminary data.</text>
</comment>
<evidence type="ECO:0000313" key="7">
    <source>
        <dbReference type="EMBL" id="MPM59306.1"/>
    </source>
</evidence>
<keyword evidence="4" id="KW-0949">S-adenosyl-L-methionine</keyword>
<dbReference type="Gene3D" id="3.40.1280.10">
    <property type="match status" value="1"/>
</dbReference>
<protein>
    <submittedName>
        <fullName evidence="7">tRNA (Cytidine(34)-2'-O)-methyltransferase</fullName>
        <ecNumber evidence="7">2.1.1.207</ecNumber>
    </submittedName>
</protein>
<dbReference type="GO" id="GO:0002130">
    <property type="term" value="P:wobble position ribose methylation"/>
    <property type="evidence" value="ECO:0007669"/>
    <property type="project" value="TreeGrafter"/>
</dbReference>
<dbReference type="AlphaFoldDB" id="A0A645B2L0"/>
<dbReference type="HAMAP" id="MF_01885">
    <property type="entry name" value="tRNA_methyltr_TrmL"/>
    <property type="match status" value="1"/>
</dbReference>
<evidence type="ECO:0000256" key="2">
    <source>
        <dbReference type="ARBA" id="ARBA00022603"/>
    </source>
</evidence>
<keyword evidence="5" id="KW-0819">tRNA processing</keyword>
<dbReference type="EC" id="2.1.1.207" evidence="7"/>
<dbReference type="InterPro" id="IPR016914">
    <property type="entry name" value="TrmL"/>
</dbReference>
<dbReference type="CDD" id="cd18094">
    <property type="entry name" value="SpoU-like_TrmL"/>
    <property type="match status" value="1"/>
</dbReference>
<dbReference type="SUPFAM" id="SSF75217">
    <property type="entry name" value="alpha/beta knot"/>
    <property type="match status" value="1"/>
</dbReference>
<evidence type="ECO:0000259" key="6">
    <source>
        <dbReference type="Pfam" id="PF00588"/>
    </source>
</evidence>
<dbReference type="InterPro" id="IPR029028">
    <property type="entry name" value="Alpha/beta_knot_MTases"/>
</dbReference>
<dbReference type="PANTHER" id="PTHR42971:SF1">
    <property type="entry name" value="TRNA (CYTIDINE(34)-2'-O)-METHYLTRANSFERASE"/>
    <property type="match status" value="1"/>
</dbReference>
<organism evidence="7">
    <name type="scientific">bioreactor metagenome</name>
    <dbReference type="NCBI Taxonomy" id="1076179"/>
    <lineage>
        <taxon>unclassified sequences</taxon>
        <taxon>metagenomes</taxon>
        <taxon>ecological metagenomes</taxon>
    </lineage>
</organism>
<name>A0A645B2L0_9ZZZZ</name>
<keyword evidence="3 7" id="KW-0808">Transferase</keyword>
<dbReference type="Pfam" id="PF00588">
    <property type="entry name" value="SpoU_methylase"/>
    <property type="match status" value="1"/>
</dbReference>
<evidence type="ECO:0000256" key="4">
    <source>
        <dbReference type="ARBA" id="ARBA00022691"/>
    </source>
</evidence>
<reference evidence="7" key="1">
    <citation type="submission" date="2019-08" db="EMBL/GenBank/DDBJ databases">
        <authorList>
            <person name="Kucharzyk K."/>
            <person name="Murdoch R.W."/>
            <person name="Higgins S."/>
            <person name="Loffler F."/>
        </authorList>
    </citation>
    <scope>NUCLEOTIDE SEQUENCE</scope>
</reference>
<dbReference type="PANTHER" id="PTHR42971">
    <property type="entry name" value="TRNA (CYTIDINE(34)-2'-O)-METHYLTRANSFERASE"/>
    <property type="match status" value="1"/>
</dbReference>
<proteinExistence type="inferred from homology"/>
<dbReference type="GO" id="GO:0008173">
    <property type="term" value="F:RNA methyltransferase activity"/>
    <property type="evidence" value="ECO:0007669"/>
    <property type="project" value="InterPro"/>
</dbReference>
<gene>
    <name evidence="7" type="primary">trmL_14</name>
    <name evidence="7" type="ORF">SDC9_106146</name>
</gene>
<dbReference type="InterPro" id="IPR001537">
    <property type="entry name" value="SpoU_MeTrfase"/>
</dbReference>